<dbReference type="AlphaFoldDB" id="A0A6M8UJ04"/>
<dbReference type="Proteomes" id="UP000505325">
    <property type="component" value="Chromosome"/>
</dbReference>
<sequence length="50" mass="5399">MRALCIVLYPVNLPNLPHAFGRKPRAARLAGGTLHKNTNLPSGSPRYSTA</sequence>
<organism evidence="2 3">
    <name type="scientific">Paramixta manurensis</name>
    <dbReference type="NCBI Taxonomy" id="2740817"/>
    <lineage>
        <taxon>Bacteria</taxon>
        <taxon>Pseudomonadati</taxon>
        <taxon>Pseudomonadota</taxon>
        <taxon>Gammaproteobacteria</taxon>
        <taxon>Enterobacterales</taxon>
        <taxon>Erwiniaceae</taxon>
        <taxon>Paramixta</taxon>
    </lineage>
</organism>
<reference evidence="2 3" key="1">
    <citation type="submission" date="2020-06" db="EMBL/GenBank/DDBJ databases">
        <title>Genome sequence of Paramixta manurensis strain PD-1.</title>
        <authorList>
            <person name="Lee C.W."/>
            <person name="Kim J."/>
        </authorList>
    </citation>
    <scope>NUCLEOTIDE SEQUENCE [LARGE SCALE GENOMIC DNA]</scope>
    <source>
        <strain evidence="2 3">PD-1</strain>
    </source>
</reference>
<keyword evidence="3" id="KW-1185">Reference proteome</keyword>
<dbReference type="KEGG" id="pmak:PMPD1_2793"/>
<evidence type="ECO:0000313" key="3">
    <source>
        <dbReference type="Proteomes" id="UP000505325"/>
    </source>
</evidence>
<name>A0A6M8UJ04_9GAMM</name>
<feature type="region of interest" description="Disordered" evidence="1">
    <location>
        <begin position="30"/>
        <end position="50"/>
    </location>
</feature>
<proteinExistence type="predicted"/>
<evidence type="ECO:0000313" key="2">
    <source>
        <dbReference type="EMBL" id="QKJ87730.1"/>
    </source>
</evidence>
<feature type="compositionally biased region" description="Polar residues" evidence="1">
    <location>
        <begin position="35"/>
        <end position="50"/>
    </location>
</feature>
<protein>
    <submittedName>
        <fullName evidence="2">Uncharacterized protein</fullName>
    </submittedName>
</protein>
<evidence type="ECO:0000256" key="1">
    <source>
        <dbReference type="SAM" id="MobiDB-lite"/>
    </source>
</evidence>
<dbReference type="EMBL" id="CP054212">
    <property type="protein sequence ID" value="QKJ87730.1"/>
    <property type="molecule type" value="Genomic_DNA"/>
</dbReference>
<accession>A0A6M8UJ04</accession>
<gene>
    <name evidence="2" type="ORF">PMPD1_2793</name>
</gene>